<reference evidence="3" key="1">
    <citation type="submission" date="2021-01" db="EMBL/GenBank/DDBJ databases">
        <authorList>
            <person name="Corre E."/>
            <person name="Pelletier E."/>
            <person name="Niang G."/>
            <person name="Scheremetjew M."/>
            <person name="Finn R."/>
            <person name="Kale V."/>
            <person name="Holt S."/>
            <person name="Cochrane G."/>
            <person name="Meng A."/>
            <person name="Brown T."/>
            <person name="Cohen L."/>
        </authorList>
    </citation>
    <scope>NUCLEOTIDE SEQUENCE</scope>
    <source>
        <strain evidence="3">CCCM811</strain>
    </source>
</reference>
<name>A0A7S4DFR5_9EUKA</name>
<dbReference type="Pfam" id="PF00596">
    <property type="entry name" value="Aldolase_II"/>
    <property type="match status" value="1"/>
</dbReference>
<evidence type="ECO:0000313" key="3">
    <source>
        <dbReference type="EMBL" id="CAE0646921.1"/>
    </source>
</evidence>
<keyword evidence="1" id="KW-0812">Transmembrane</keyword>
<dbReference type="PANTHER" id="PTHR10672">
    <property type="entry name" value="ADDUCIN"/>
    <property type="match status" value="1"/>
</dbReference>
<dbReference type="EMBL" id="HBIV01003113">
    <property type="protein sequence ID" value="CAE0646921.1"/>
    <property type="molecule type" value="Transcribed_RNA"/>
</dbReference>
<accession>A0A7S4DFR5</accession>
<dbReference type="InterPro" id="IPR001303">
    <property type="entry name" value="Aldolase_II/adducin_N"/>
</dbReference>
<dbReference type="SMART" id="SM01007">
    <property type="entry name" value="Aldolase_II"/>
    <property type="match status" value="1"/>
</dbReference>
<dbReference type="InterPro" id="IPR051017">
    <property type="entry name" value="Aldolase-II_Adducin_sf"/>
</dbReference>
<evidence type="ECO:0000259" key="2">
    <source>
        <dbReference type="SMART" id="SM01007"/>
    </source>
</evidence>
<dbReference type="NCBIfam" id="NF005451">
    <property type="entry name" value="PRK07044.1"/>
    <property type="match status" value="1"/>
</dbReference>
<dbReference type="AlphaFoldDB" id="A0A7S4DFR5"/>
<organism evidence="3">
    <name type="scientific">Lotharella globosa</name>
    <dbReference type="NCBI Taxonomy" id="91324"/>
    <lineage>
        <taxon>Eukaryota</taxon>
        <taxon>Sar</taxon>
        <taxon>Rhizaria</taxon>
        <taxon>Cercozoa</taxon>
        <taxon>Chlorarachniophyceae</taxon>
        <taxon>Lotharella</taxon>
    </lineage>
</organism>
<protein>
    <recommendedName>
        <fullName evidence="2">Class II aldolase/adducin N-terminal domain-containing protein</fullName>
    </recommendedName>
</protein>
<dbReference type="PANTHER" id="PTHR10672:SF3">
    <property type="entry name" value="PROTEIN HU-LI TAI SHAO"/>
    <property type="match status" value="1"/>
</dbReference>
<dbReference type="SUPFAM" id="SSF53639">
    <property type="entry name" value="AraD/HMP-PK domain-like"/>
    <property type="match status" value="1"/>
</dbReference>
<dbReference type="InterPro" id="IPR036409">
    <property type="entry name" value="Aldolase_II/adducin_N_sf"/>
</dbReference>
<keyword evidence="1" id="KW-1133">Transmembrane helix</keyword>
<sequence length="224" mass="24985">MEEQIDIYYAFSALLGLVLGYLIKSFFEKEAAPAVKASAATKKGIQKYGEEEWKLRVELAAAYRISSFLGWDEIIYNHISVRIPGRNEFLINAFGLHYDEITASSLVKVNSKGQVIDEGTSGYGFNYAGFIIHGAIHEARDDVHCVFHTHDKDMQAISNIKTGLLPLSLESIQALALLSPEKHKCRGITTKLDEREALVKSLGKHNLLFLENHGTVACMWKSPT</sequence>
<gene>
    <name evidence="3" type="ORF">LGLO00237_LOCUS2129</name>
</gene>
<dbReference type="GO" id="GO:0051015">
    <property type="term" value="F:actin filament binding"/>
    <property type="evidence" value="ECO:0007669"/>
    <property type="project" value="TreeGrafter"/>
</dbReference>
<evidence type="ECO:0000256" key="1">
    <source>
        <dbReference type="SAM" id="Phobius"/>
    </source>
</evidence>
<feature type="domain" description="Class II aldolase/adducin N-terminal" evidence="2">
    <location>
        <begin position="57"/>
        <end position="220"/>
    </location>
</feature>
<dbReference type="Gene3D" id="3.40.225.10">
    <property type="entry name" value="Class II aldolase/adducin N-terminal domain"/>
    <property type="match status" value="1"/>
</dbReference>
<keyword evidence="1" id="KW-0472">Membrane</keyword>
<proteinExistence type="predicted"/>
<dbReference type="GO" id="GO:0005856">
    <property type="term" value="C:cytoskeleton"/>
    <property type="evidence" value="ECO:0007669"/>
    <property type="project" value="TreeGrafter"/>
</dbReference>
<feature type="transmembrane region" description="Helical" evidence="1">
    <location>
        <begin position="7"/>
        <end position="27"/>
    </location>
</feature>